<evidence type="ECO:0000313" key="2">
    <source>
        <dbReference type="Proteomes" id="UP000051449"/>
    </source>
</evidence>
<protein>
    <submittedName>
        <fullName evidence="1">Uncharacterized protein</fullName>
    </submittedName>
</protein>
<dbReference type="RefSeq" id="WP_000860614.1">
    <property type="nucleotide sequence ID" value="NZ_CACSGJ010000056.1"/>
</dbReference>
<dbReference type="Proteomes" id="UP000051449">
    <property type="component" value="Unassembled WGS sequence"/>
</dbReference>
<evidence type="ECO:0000313" key="1">
    <source>
        <dbReference type="EMBL" id="KQE03650.1"/>
    </source>
</evidence>
<reference evidence="1 2" key="1">
    <citation type="submission" date="2015-10" db="EMBL/GenBank/DDBJ databases">
        <title>The utility of whole genome sequencing in characterizing Acinetobacter epidemiology and analyzing hospital outbreaks.</title>
        <authorList>
            <person name="Ozer E.A."/>
            <person name="Fitzpatrick M.A."/>
            <person name="Hauser A.R."/>
        </authorList>
    </citation>
    <scope>NUCLEOTIDE SEQUENCE [LARGE SCALE GENOMIC DNA]</scope>
    <source>
        <strain evidence="1 2">ABBL072</strain>
    </source>
</reference>
<dbReference type="EMBL" id="LLGC01000179">
    <property type="protein sequence ID" value="KQE03650.1"/>
    <property type="molecule type" value="Genomic_DNA"/>
</dbReference>
<proteinExistence type="predicted"/>
<dbReference type="AlphaFoldDB" id="A0AAP1FBE2"/>
<name>A0AAP1FBE2_ACIBA</name>
<gene>
    <name evidence="1" type="ORF">APD33_13635</name>
</gene>
<comment type="caution">
    <text evidence="1">The sequence shown here is derived from an EMBL/GenBank/DDBJ whole genome shotgun (WGS) entry which is preliminary data.</text>
</comment>
<sequence>MKTYDSNDEVKKSDWTFSHIADLDVLNVHYGQIILLNSGIDAYALHLSVHENEEEIHYLVNVCKVDADKHEKLEAYNLSQTDDFVYEVSKITRQVIFTTYIEAQQFMCEQMQELTHLNFKR</sequence>
<organism evidence="1 2">
    <name type="scientific">Acinetobacter baumannii</name>
    <dbReference type="NCBI Taxonomy" id="470"/>
    <lineage>
        <taxon>Bacteria</taxon>
        <taxon>Pseudomonadati</taxon>
        <taxon>Pseudomonadota</taxon>
        <taxon>Gammaproteobacteria</taxon>
        <taxon>Moraxellales</taxon>
        <taxon>Moraxellaceae</taxon>
        <taxon>Acinetobacter</taxon>
        <taxon>Acinetobacter calcoaceticus/baumannii complex</taxon>
    </lineage>
</organism>
<accession>A0AAP1FBE2</accession>